<evidence type="ECO:0000256" key="3">
    <source>
        <dbReference type="ARBA" id="ARBA00022806"/>
    </source>
</evidence>
<dbReference type="EC" id="3.6.4.13" evidence="7"/>
<dbReference type="SMART" id="SM00487">
    <property type="entry name" value="DEXDc"/>
    <property type="match status" value="1"/>
</dbReference>
<keyword evidence="3 6" id="KW-0347">Helicase</keyword>
<dbReference type="Pfam" id="PF00271">
    <property type="entry name" value="Helicase_C"/>
    <property type="match status" value="1"/>
</dbReference>
<comment type="catalytic activity">
    <reaction evidence="7">
        <text>ATP + H2O = ADP + phosphate + H(+)</text>
        <dbReference type="Rhea" id="RHEA:13065"/>
        <dbReference type="ChEBI" id="CHEBI:15377"/>
        <dbReference type="ChEBI" id="CHEBI:15378"/>
        <dbReference type="ChEBI" id="CHEBI:30616"/>
        <dbReference type="ChEBI" id="CHEBI:43474"/>
        <dbReference type="ChEBI" id="CHEBI:456216"/>
        <dbReference type="EC" id="3.6.4.13"/>
    </reaction>
</comment>
<feature type="domain" description="Helicase C-terminal" evidence="10">
    <location>
        <begin position="250"/>
        <end position="413"/>
    </location>
</feature>
<dbReference type="GO" id="GO:0003724">
    <property type="term" value="F:RNA helicase activity"/>
    <property type="evidence" value="ECO:0007669"/>
    <property type="project" value="UniProtKB-EC"/>
</dbReference>
<keyword evidence="5 7" id="KW-0694">RNA-binding</keyword>
<dbReference type="GeneID" id="87820785"/>
<dbReference type="PROSITE" id="PS00039">
    <property type="entry name" value="DEAD_ATP_HELICASE"/>
    <property type="match status" value="1"/>
</dbReference>
<name>A0AAN6V057_9PEZI</name>
<reference evidence="11" key="1">
    <citation type="journal article" date="2023" name="Mol. Phylogenet. Evol.">
        <title>Genome-scale phylogeny and comparative genomics of the fungal order Sordariales.</title>
        <authorList>
            <person name="Hensen N."/>
            <person name="Bonometti L."/>
            <person name="Westerberg I."/>
            <person name="Brannstrom I.O."/>
            <person name="Guillou S."/>
            <person name="Cros-Aarteil S."/>
            <person name="Calhoun S."/>
            <person name="Haridas S."/>
            <person name="Kuo A."/>
            <person name="Mondo S."/>
            <person name="Pangilinan J."/>
            <person name="Riley R."/>
            <person name="LaButti K."/>
            <person name="Andreopoulos B."/>
            <person name="Lipzen A."/>
            <person name="Chen C."/>
            <person name="Yan M."/>
            <person name="Daum C."/>
            <person name="Ng V."/>
            <person name="Clum A."/>
            <person name="Steindorff A."/>
            <person name="Ohm R.A."/>
            <person name="Martin F."/>
            <person name="Silar P."/>
            <person name="Natvig D.O."/>
            <person name="Lalanne C."/>
            <person name="Gautier V."/>
            <person name="Ament-Velasquez S.L."/>
            <person name="Kruys A."/>
            <person name="Hutchinson M.I."/>
            <person name="Powell A.J."/>
            <person name="Barry K."/>
            <person name="Miller A.N."/>
            <person name="Grigoriev I.V."/>
            <person name="Debuchy R."/>
            <person name="Gladieux P."/>
            <person name="Hiltunen Thoren M."/>
            <person name="Johannesson H."/>
        </authorList>
    </citation>
    <scope>NUCLEOTIDE SEQUENCE</scope>
    <source>
        <strain evidence="11">CBS 141.50</strain>
    </source>
</reference>
<organism evidence="11 12">
    <name type="scientific">Dichotomopilus funicola</name>
    <dbReference type="NCBI Taxonomy" id="1934379"/>
    <lineage>
        <taxon>Eukaryota</taxon>
        <taxon>Fungi</taxon>
        <taxon>Dikarya</taxon>
        <taxon>Ascomycota</taxon>
        <taxon>Pezizomycotina</taxon>
        <taxon>Sordariomycetes</taxon>
        <taxon>Sordariomycetidae</taxon>
        <taxon>Sordariales</taxon>
        <taxon>Chaetomiaceae</taxon>
        <taxon>Dichotomopilus</taxon>
    </lineage>
</organism>
<dbReference type="InterPro" id="IPR001650">
    <property type="entry name" value="Helicase_C-like"/>
</dbReference>
<proteinExistence type="inferred from homology"/>
<dbReference type="CDD" id="cd18787">
    <property type="entry name" value="SF2_C_DEAD"/>
    <property type="match status" value="1"/>
</dbReference>
<dbReference type="SMART" id="SM00490">
    <property type="entry name" value="HELICc"/>
    <property type="match status" value="1"/>
</dbReference>
<accession>A0AAN6V057</accession>
<feature type="domain" description="Helicase ATP-binding" evidence="9">
    <location>
        <begin position="43"/>
        <end position="226"/>
    </location>
</feature>
<protein>
    <recommendedName>
        <fullName evidence="7">ATP-dependent RNA helicase</fullName>
        <ecNumber evidence="7">3.6.4.13</ecNumber>
    </recommendedName>
</protein>
<evidence type="ECO:0000259" key="10">
    <source>
        <dbReference type="PROSITE" id="PS51194"/>
    </source>
</evidence>
<dbReference type="Gene3D" id="3.40.50.300">
    <property type="entry name" value="P-loop containing nucleotide triphosphate hydrolases"/>
    <property type="match status" value="2"/>
</dbReference>
<evidence type="ECO:0000256" key="1">
    <source>
        <dbReference type="ARBA" id="ARBA00022741"/>
    </source>
</evidence>
<evidence type="ECO:0000313" key="12">
    <source>
        <dbReference type="Proteomes" id="UP001302676"/>
    </source>
</evidence>
<feature type="region of interest" description="Disordered" evidence="8">
    <location>
        <begin position="494"/>
        <end position="586"/>
    </location>
</feature>
<dbReference type="Proteomes" id="UP001302676">
    <property type="component" value="Unassembled WGS sequence"/>
</dbReference>
<dbReference type="Pfam" id="PF00270">
    <property type="entry name" value="DEAD"/>
    <property type="match status" value="1"/>
</dbReference>
<dbReference type="SUPFAM" id="SSF52540">
    <property type="entry name" value="P-loop containing nucleoside triphosphate hydrolases"/>
    <property type="match status" value="1"/>
</dbReference>
<dbReference type="GO" id="GO:0003723">
    <property type="term" value="F:RNA binding"/>
    <property type="evidence" value="ECO:0007669"/>
    <property type="project" value="UniProtKB-UniRule"/>
</dbReference>
<dbReference type="GO" id="GO:0005524">
    <property type="term" value="F:ATP binding"/>
    <property type="evidence" value="ECO:0007669"/>
    <property type="project" value="UniProtKB-UniRule"/>
</dbReference>
<comment type="function">
    <text evidence="7">RNA helicase.</text>
</comment>
<keyword evidence="2 6" id="KW-0378">Hydrolase</keyword>
<dbReference type="AlphaFoldDB" id="A0AAN6V057"/>
<keyword evidence="1 6" id="KW-0547">Nucleotide-binding</keyword>
<evidence type="ECO:0000256" key="2">
    <source>
        <dbReference type="ARBA" id="ARBA00022801"/>
    </source>
</evidence>
<gene>
    <name evidence="11" type="ORF">C8A04DRAFT_38239</name>
</gene>
<keyword evidence="12" id="KW-1185">Reference proteome</keyword>
<sequence>MLTTDASNGKLYADLEGRLQPQLLQALSNHNFVNMTPVQEKVLSLPSFTQDCLVQAKTGTGKTLAFLLPALQNLLSAPDLDRSSVGLLVMAPTRELAQQIKDECDKLTSACSPPVECHLAVGGANKAPQLKRFLNGKPTVLVATPGRLNDYLRDDAPREKLSKIRAVVLDEADRMLDAGFAPDLRRILEQIPPKKTAGWQGMCFSATIPPEIKKMLPMVLRDDHVHLSTIDKDEVPTIDTVPQTVYPVDSVDDILPTLHSVLACACADNRELKAVIFSPTARHAALLYHIFGHTGGAAPPRLPVFQMQSRMSQTQRTRTVKEFKETESGLLFASDVVGRGMDFPDIDLVVQVGVPSEKEQYVHRVGRTGRAGKSGEAVMVLAPEEMWFIRSNPQFPIKNDGPFTHPSAANWPSATKIASALEKVPEEPKIQAYVGNLGFIKSMMKRYRLDPAGVVELGNRFATSFGLSEIPGLNPMTIGNMGLKGVPGLVVAKRDTTSVPSRRGPKPALTGGEERESRRGGRGGAGFRSSSRGAWGDRDGESNGFGDGGDRGFSPRGGDFRGGRGSGFRDNNFPGNRGDYGGVASF</sequence>
<comment type="domain">
    <text evidence="7">The Q motif is unique to and characteristic of the DEAD box family of RNA helicases and controls ATP binding and hydrolysis.</text>
</comment>
<dbReference type="InterPro" id="IPR027417">
    <property type="entry name" value="P-loop_NTPase"/>
</dbReference>
<evidence type="ECO:0000256" key="8">
    <source>
        <dbReference type="SAM" id="MobiDB-lite"/>
    </source>
</evidence>
<evidence type="ECO:0000256" key="7">
    <source>
        <dbReference type="RuleBase" id="RU365068"/>
    </source>
</evidence>
<dbReference type="PANTHER" id="PTHR24031">
    <property type="entry name" value="RNA HELICASE"/>
    <property type="match status" value="1"/>
</dbReference>
<comment type="caution">
    <text evidence="11">The sequence shown here is derived from an EMBL/GenBank/DDBJ whole genome shotgun (WGS) entry which is preliminary data.</text>
</comment>
<reference evidence="11" key="2">
    <citation type="submission" date="2023-05" db="EMBL/GenBank/DDBJ databases">
        <authorList>
            <consortium name="Lawrence Berkeley National Laboratory"/>
            <person name="Steindorff A."/>
            <person name="Hensen N."/>
            <person name="Bonometti L."/>
            <person name="Westerberg I."/>
            <person name="Brannstrom I.O."/>
            <person name="Guillou S."/>
            <person name="Cros-Aarteil S."/>
            <person name="Calhoun S."/>
            <person name="Haridas S."/>
            <person name="Kuo A."/>
            <person name="Mondo S."/>
            <person name="Pangilinan J."/>
            <person name="Riley R."/>
            <person name="Labutti K."/>
            <person name="Andreopoulos B."/>
            <person name="Lipzen A."/>
            <person name="Chen C."/>
            <person name="Yanf M."/>
            <person name="Daum C."/>
            <person name="Ng V."/>
            <person name="Clum A."/>
            <person name="Ohm R."/>
            <person name="Martin F."/>
            <person name="Silar P."/>
            <person name="Natvig D."/>
            <person name="Lalanne C."/>
            <person name="Gautier V."/>
            <person name="Ament-Velasquez S.L."/>
            <person name="Kruys A."/>
            <person name="Hutchinson M.I."/>
            <person name="Powell A.J."/>
            <person name="Barry K."/>
            <person name="Miller A.N."/>
            <person name="Grigoriev I.V."/>
            <person name="Debuchy R."/>
            <person name="Gladieux P."/>
            <person name="Thoren M.H."/>
            <person name="Johannesson H."/>
        </authorList>
    </citation>
    <scope>NUCLEOTIDE SEQUENCE</scope>
    <source>
        <strain evidence="11">CBS 141.50</strain>
    </source>
</reference>
<evidence type="ECO:0000259" key="9">
    <source>
        <dbReference type="PROSITE" id="PS51192"/>
    </source>
</evidence>
<keyword evidence="4 6" id="KW-0067">ATP-binding</keyword>
<evidence type="ECO:0000313" key="11">
    <source>
        <dbReference type="EMBL" id="KAK4142427.1"/>
    </source>
</evidence>
<dbReference type="InterPro" id="IPR014001">
    <property type="entry name" value="Helicase_ATP-bd"/>
</dbReference>
<dbReference type="RefSeq" id="XP_062635798.1">
    <property type="nucleotide sequence ID" value="XM_062784172.1"/>
</dbReference>
<dbReference type="PROSITE" id="PS51194">
    <property type="entry name" value="HELICASE_CTER"/>
    <property type="match status" value="1"/>
</dbReference>
<evidence type="ECO:0000256" key="5">
    <source>
        <dbReference type="ARBA" id="ARBA00022884"/>
    </source>
</evidence>
<dbReference type="PROSITE" id="PS51192">
    <property type="entry name" value="HELICASE_ATP_BIND_1"/>
    <property type="match status" value="1"/>
</dbReference>
<dbReference type="InterPro" id="IPR000629">
    <property type="entry name" value="RNA-helicase_DEAD-box_CS"/>
</dbReference>
<evidence type="ECO:0000256" key="4">
    <source>
        <dbReference type="ARBA" id="ARBA00022840"/>
    </source>
</evidence>
<dbReference type="GO" id="GO:0016787">
    <property type="term" value="F:hydrolase activity"/>
    <property type="evidence" value="ECO:0007669"/>
    <property type="project" value="UniProtKB-KW"/>
</dbReference>
<dbReference type="EMBL" id="MU853597">
    <property type="protein sequence ID" value="KAK4142427.1"/>
    <property type="molecule type" value="Genomic_DNA"/>
</dbReference>
<comment type="similarity">
    <text evidence="6">Belongs to the DEAD box helicase family.</text>
</comment>
<dbReference type="InterPro" id="IPR011545">
    <property type="entry name" value="DEAD/DEAH_box_helicase_dom"/>
</dbReference>
<evidence type="ECO:0000256" key="6">
    <source>
        <dbReference type="RuleBase" id="RU000492"/>
    </source>
</evidence>